<dbReference type="PANTHER" id="PTHR21456">
    <property type="entry name" value="FAMILY WITH SEQUENCE SIMILARITY 102"/>
    <property type="match status" value="1"/>
</dbReference>
<evidence type="ECO:0000313" key="4">
    <source>
        <dbReference type="EMBL" id="MEQ2260482.1"/>
    </source>
</evidence>
<proteinExistence type="inferred from homology"/>
<gene>
    <name evidence="4" type="ORF">XENORESO_018149</name>
</gene>
<comment type="similarity">
    <text evidence="1">Belongs to the EEIG family.</text>
</comment>
<feature type="domain" description="C2 NT-type" evidence="3">
    <location>
        <begin position="1"/>
        <end position="56"/>
    </location>
</feature>
<comment type="caution">
    <text evidence="4">The sequence shown here is derived from an EMBL/GenBank/DDBJ whole genome shotgun (WGS) entry which is preliminary data.</text>
</comment>
<name>A0ABV0VW23_9TELE</name>
<keyword evidence="5" id="KW-1185">Reference proteome</keyword>
<evidence type="ECO:0000256" key="1">
    <source>
        <dbReference type="ARBA" id="ARBA00034780"/>
    </source>
</evidence>
<evidence type="ECO:0000256" key="2">
    <source>
        <dbReference type="SAM" id="MobiDB-lite"/>
    </source>
</evidence>
<dbReference type="InterPro" id="IPR039931">
    <property type="entry name" value="EEIG1/2-like"/>
</dbReference>
<dbReference type="InterPro" id="IPR019448">
    <property type="entry name" value="NT-C2"/>
</dbReference>
<dbReference type="PROSITE" id="PS51840">
    <property type="entry name" value="C2_NT"/>
    <property type="match status" value="1"/>
</dbReference>
<organism evidence="4 5">
    <name type="scientific">Xenotaenia resolanae</name>
    <dbReference type="NCBI Taxonomy" id="208358"/>
    <lineage>
        <taxon>Eukaryota</taxon>
        <taxon>Metazoa</taxon>
        <taxon>Chordata</taxon>
        <taxon>Craniata</taxon>
        <taxon>Vertebrata</taxon>
        <taxon>Euteleostomi</taxon>
        <taxon>Actinopterygii</taxon>
        <taxon>Neopterygii</taxon>
        <taxon>Teleostei</taxon>
        <taxon>Neoteleostei</taxon>
        <taxon>Acanthomorphata</taxon>
        <taxon>Ovalentaria</taxon>
        <taxon>Atherinomorphae</taxon>
        <taxon>Cyprinodontiformes</taxon>
        <taxon>Goodeidae</taxon>
        <taxon>Xenotaenia</taxon>
    </lineage>
</organism>
<evidence type="ECO:0000313" key="5">
    <source>
        <dbReference type="Proteomes" id="UP001444071"/>
    </source>
</evidence>
<feature type="non-terminal residue" evidence="4">
    <location>
        <position position="1"/>
    </location>
</feature>
<dbReference type="Proteomes" id="UP001444071">
    <property type="component" value="Unassembled WGS sequence"/>
</dbReference>
<dbReference type="EMBL" id="JAHRIM010010649">
    <property type="protein sequence ID" value="MEQ2260482.1"/>
    <property type="molecule type" value="Genomic_DNA"/>
</dbReference>
<dbReference type="PANTHER" id="PTHR21456:SF3">
    <property type="entry name" value="EEIG FAMILY MEMBER 2"/>
    <property type="match status" value="1"/>
</dbReference>
<evidence type="ECO:0000259" key="3">
    <source>
        <dbReference type="PROSITE" id="PS51840"/>
    </source>
</evidence>
<feature type="compositionally biased region" description="Low complexity" evidence="2">
    <location>
        <begin position="101"/>
        <end position="110"/>
    </location>
</feature>
<feature type="region of interest" description="Disordered" evidence="2">
    <location>
        <begin position="76"/>
        <end position="112"/>
    </location>
</feature>
<reference evidence="4 5" key="1">
    <citation type="submission" date="2021-06" db="EMBL/GenBank/DDBJ databases">
        <authorList>
            <person name="Palmer J.M."/>
        </authorList>
    </citation>
    <scope>NUCLEOTIDE SEQUENCE [LARGE SCALE GENOMIC DNA]</scope>
    <source>
        <strain evidence="4 5">XR_2019</strain>
        <tissue evidence="4">Muscle</tissue>
    </source>
</reference>
<accession>A0ABV0VW23</accession>
<sequence length="130" mass="13922">ELKGGKAYAKLGFADLNLAEFAGSGNTTRRCLLEGYDTKNTRQDNSILKVIIGTQLMSGDPCFKTPPSTATVIGIQSDGESLLEERRGGDSQKGYSGETNHSTSSHSSTSRHPFLFLGTSAGIFYSPLKK</sequence>
<protein>
    <recommendedName>
        <fullName evidence="3">C2 NT-type domain-containing protein</fullName>
    </recommendedName>
</protein>